<organism evidence="1 2">
    <name type="scientific">Triplophysa rosa</name>
    <name type="common">Cave loach</name>
    <dbReference type="NCBI Taxonomy" id="992332"/>
    <lineage>
        <taxon>Eukaryota</taxon>
        <taxon>Metazoa</taxon>
        <taxon>Chordata</taxon>
        <taxon>Craniata</taxon>
        <taxon>Vertebrata</taxon>
        <taxon>Euteleostomi</taxon>
        <taxon>Actinopterygii</taxon>
        <taxon>Neopterygii</taxon>
        <taxon>Teleostei</taxon>
        <taxon>Ostariophysi</taxon>
        <taxon>Cypriniformes</taxon>
        <taxon>Nemacheilidae</taxon>
        <taxon>Triplophysa</taxon>
    </lineage>
</organism>
<gene>
    <name evidence="1" type="ORF">IRJ41_024935</name>
</gene>
<evidence type="ECO:0000313" key="2">
    <source>
        <dbReference type="Proteomes" id="UP001059041"/>
    </source>
</evidence>
<sequence>GPNPAARGSSQESFPWMNASAGEVRQQVLLARGPPSFEAAGVSQLLVWRRDACAEIEDIVIFPETQQQRLGARLHSQTRGDGSSRRIISLVSAKSFYPHCHKISPFIHEDEGLKCCKEERVVFVRTRETHLRHRCSQVEKQGARALDKHGATNVSTQQKRRNFTPPCLRLWDS</sequence>
<reference evidence="1" key="1">
    <citation type="submission" date="2021-02" db="EMBL/GenBank/DDBJ databases">
        <title>Comparative genomics reveals that relaxation of natural selection precedes convergent phenotypic evolution of cavefish.</title>
        <authorList>
            <person name="Peng Z."/>
        </authorList>
    </citation>
    <scope>NUCLEOTIDE SEQUENCE</scope>
    <source>
        <tissue evidence="1">Muscle</tissue>
    </source>
</reference>
<name>A0A9W7TJF3_TRIRA</name>
<keyword evidence="2" id="KW-1185">Reference proteome</keyword>
<feature type="non-terminal residue" evidence="1">
    <location>
        <position position="173"/>
    </location>
</feature>
<dbReference type="EMBL" id="JAFHDT010000017">
    <property type="protein sequence ID" value="KAI7798320.1"/>
    <property type="molecule type" value="Genomic_DNA"/>
</dbReference>
<evidence type="ECO:0000313" key="1">
    <source>
        <dbReference type="EMBL" id="KAI7798320.1"/>
    </source>
</evidence>
<proteinExistence type="predicted"/>
<dbReference type="AlphaFoldDB" id="A0A9W7TJF3"/>
<dbReference type="Proteomes" id="UP001059041">
    <property type="component" value="Linkage Group LG17"/>
</dbReference>
<protein>
    <submittedName>
        <fullName evidence="1">Uncharacterized protein</fullName>
    </submittedName>
</protein>
<accession>A0A9W7TJF3</accession>
<comment type="caution">
    <text evidence="1">The sequence shown here is derived from an EMBL/GenBank/DDBJ whole genome shotgun (WGS) entry which is preliminary data.</text>
</comment>